<dbReference type="EMBL" id="SMOL01000401">
    <property type="protein sequence ID" value="KAB2617209.1"/>
    <property type="molecule type" value="Genomic_DNA"/>
</dbReference>
<organism evidence="2 3">
    <name type="scientific">Pyrus ussuriensis x Pyrus communis</name>
    <dbReference type="NCBI Taxonomy" id="2448454"/>
    <lineage>
        <taxon>Eukaryota</taxon>
        <taxon>Viridiplantae</taxon>
        <taxon>Streptophyta</taxon>
        <taxon>Embryophyta</taxon>
        <taxon>Tracheophyta</taxon>
        <taxon>Spermatophyta</taxon>
        <taxon>Magnoliopsida</taxon>
        <taxon>eudicotyledons</taxon>
        <taxon>Gunneridae</taxon>
        <taxon>Pentapetalae</taxon>
        <taxon>rosids</taxon>
        <taxon>fabids</taxon>
        <taxon>Rosales</taxon>
        <taxon>Rosaceae</taxon>
        <taxon>Amygdaloideae</taxon>
        <taxon>Maleae</taxon>
        <taxon>Pyrus</taxon>
    </lineage>
</organism>
<dbReference type="AlphaFoldDB" id="A0A5N5GNT4"/>
<comment type="caution">
    <text evidence="2">The sequence shown here is derived from an EMBL/GenBank/DDBJ whole genome shotgun (WGS) entry which is preliminary data.</text>
</comment>
<gene>
    <name evidence="2" type="ORF">D8674_013078</name>
</gene>
<protein>
    <submittedName>
        <fullName evidence="2">Uncharacterized protein</fullName>
    </submittedName>
</protein>
<evidence type="ECO:0000313" key="2">
    <source>
        <dbReference type="EMBL" id="KAB2617209.1"/>
    </source>
</evidence>
<name>A0A5N5GNT4_9ROSA</name>
<reference evidence="3" key="2">
    <citation type="submission" date="2019-10" db="EMBL/GenBank/DDBJ databases">
        <title>A de novo genome assembly of a pear dwarfing rootstock.</title>
        <authorList>
            <person name="Wang F."/>
            <person name="Wang J."/>
            <person name="Li S."/>
            <person name="Zhang Y."/>
            <person name="Fang M."/>
            <person name="Ma L."/>
            <person name="Zhao Y."/>
            <person name="Jiang S."/>
        </authorList>
    </citation>
    <scope>NUCLEOTIDE SEQUENCE [LARGE SCALE GENOMIC DNA]</scope>
</reference>
<feature type="region of interest" description="Disordered" evidence="1">
    <location>
        <begin position="1"/>
        <end position="21"/>
    </location>
</feature>
<reference evidence="2 3" key="1">
    <citation type="submission" date="2019-09" db="EMBL/GenBank/DDBJ databases">
        <authorList>
            <person name="Ou C."/>
        </authorList>
    </citation>
    <scope>NUCLEOTIDE SEQUENCE [LARGE SCALE GENOMIC DNA]</scope>
    <source>
        <strain evidence="2">S2</strain>
        <tissue evidence="2">Leaf</tissue>
    </source>
</reference>
<evidence type="ECO:0000313" key="3">
    <source>
        <dbReference type="Proteomes" id="UP000327157"/>
    </source>
</evidence>
<proteinExistence type="predicted"/>
<reference evidence="2 3" key="3">
    <citation type="submission" date="2019-11" db="EMBL/GenBank/DDBJ databases">
        <title>A de novo genome assembly of a pear dwarfing rootstock.</title>
        <authorList>
            <person name="Wang F."/>
            <person name="Wang J."/>
            <person name="Li S."/>
            <person name="Zhang Y."/>
            <person name="Fang M."/>
            <person name="Ma L."/>
            <person name="Zhao Y."/>
            <person name="Jiang S."/>
        </authorList>
    </citation>
    <scope>NUCLEOTIDE SEQUENCE [LARGE SCALE GENOMIC DNA]</scope>
    <source>
        <strain evidence="2">S2</strain>
        <tissue evidence="2">Leaf</tissue>
    </source>
</reference>
<evidence type="ECO:0000256" key="1">
    <source>
        <dbReference type="SAM" id="MobiDB-lite"/>
    </source>
</evidence>
<sequence>MQGLQCCSNPSSPIPTHLLPPEWSHPSSNQLTQVVSLSDRELWPWCKPTLAPLDVVELHFWLGLDQRPDQVRTPAGQV</sequence>
<keyword evidence="3" id="KW-1185">Reference proteome</keyword>
<accession>A0A5N5GNT4</accession>
<dbReference type="Proteomes" id="UP000327157">
    <property type="component" value="Chromosome 15"/>
</dbReference>
<feature type="compositionally biased region" description="Polar residues" evidence="1">
    <location>
        <begin position="1"/>
        <end position="11"/>
    </location>
</feature>